<dbReference type="InterPro" id="IPR000914">
    <property type="entry name" value="SBP_5_dom"/>
</dbReference>
<dbReference type="GO" id="GO:0015675">
    <property type="term" value="P:nickel cation transport"/>
    <property type="evidence" value="ECO:0007669"/>
    <property type="project" value="InterPro"/>
</dbReference>
<dbReference type="GO" id="GO:0042597">
    <property type="term" value="C:periplasmic space"/>
    <property type="evidence" value="ECO:0007669"/>
    <property type="project" value="UniProtKB-ARBA"/>
</dbReference>
<dbReference type="GO" id="GO:0015833">
    <property type="term" value="P:peptide transport"/>
    <property type="evidence" value="ECO:0007669"/>
    <property type="project" value="TreeGrafter"/>
</dbReference>
<organism evidence="6 7">
    <name type="scientific">Methanosarcina siciliae HI350</name>
    <dbReference type="NCBI Taxonomy" id="1434119"/>
    <lineage>
        <taxon>Archaea</taxon>
        <taxon>Methanobacteriati</taxon>
        <taxon>Methanobacteriota</taxon>
        <taxon>Stenosarchaea group</taxon>
        <taxon>Methanomicrobia</taxon>
        <taxon>Methanosarcinales</taxon>
        <taxon>Methanosarcinaceae</taxon>
        <taxon>Methanosarcina</taxon>
    </lineage>
</organism>
<dbReference type="Gene3D" id="3.40.190.10">
    <property type="entry name" value="Periplasmic binding protein-like II"/>
    <property type="match status" value="1"/>
</dbReference>
<dbReference type="FunFam" id="3.10.105.10:FF:000006">
    <property type="entry name" value="Peptide ABC transporter substrate-binding protein"/>
    <property type="match status" value="1"/>
</dbReference>
<evidence type="ECO:0000256" key="1">
    <source>
        <dbReference type="ARBA" id="ARBA00004196"/>
    </source>
</evidence>
<keyword evidence="4" id="KW-0732">Signal</keyword>
<sequence length="552" mass="62099">MSHRINHYEKGEGKMKKKYIWAIIVLALSLVLLLSGCISNQASNNAPNDMSVSSAVPATAVSNQTDSITIMVSGKLNPEDASPLESSTEMCLYEMVYEPLVKYGNGGVIEPGLAENWNISDDGTQYTFYLRKDVNFSDGTGFNAGSVVSSAKRWDPTRFSTPLTNVEKLDDYTVRLTFKENSYPVLIELTYPRPFRIASENSFDANGNFVKMIGTGEWMVESYIPEEEVVMAPNPYYYGTKPDIKKITIRKVTDGESRIMALQGGEADLSLADLPSESKSIIESSKNLAVKTTEGTMGFFLMLNQENKALQDKNVRLALNYAIDKDSIVENILGGDGVAAKGILPETVPYVTRENSEGYSYNPEKARELLTESGYTDSNGDGIVEKDGVPLSLKLVFQSEEYASWKSTCEYLQAAAREVGIDIQLEQRDTSAYYDAIWKNRDFDMIIYRTYEDSWNPHGFLRSMFYQTEGSTSVCWYDSQLNTYLDEVIKTQDETTRQAKYDQIFKLINDEVLVVPLCYPNKQYAYNNRLQNVTVAPTNYEGIEWQMLTIAK</sequence>
<dbReference type="SUPFAM" id="SSF53850">
    <property type="entry name" value="Periplasmic binding protein-like II"/>
    <property type="match status" value="1"/>
</dbReference>
<dbReference type="PATRIC" id="fig|1434119.4.peg.2938"/>
<evidence type="ECO:0000256" key="4">
    <source>
        <dbReference type="ARBA" id="ARBA00022729"/>
    </source>
</evidence>
<dbReference type="PANTHER" id="PTHR30290">
    <property type="entry name" value="PERIPLASMIC BINDING COMPONENT OF ABC TRANSPORTER"/>
    <property type="match status" value="1"/>
</dbReference>
<comment type="similarity">
    <text evidence="2">Belongs to the bacterial solute-binding protein 5 family.</text>
</comment>
<accession>A0A0E3PF69</accession>
<dbReference type="GO" id="GO:0043190">
    <property type="term" value="C:ATP-binding cassette (ABC) transporter complex"/>
    <property type="evidence" value="ECO:0007669"/>
    <property type="project" value="InterPro"/>
</dbReference>
<dbReference type="CDD" id="cd08489">
    <property type="entry name" value="PBP2_NikA"/>
    <property type="match status" value="1"/>
</dbReference>
<dbReference type="GO" id="GO:0020037">
    <property type="term" value="F:heme binding"/>
    <property type="evidence" value="ECO:0007669"/>
    <property type="project" value="InterPro"/>
</dbReference>
<dbReference type="GO" id="GO:1904680">
    <property type="term" value="F:peptide transmembrane transporter activity"/>
    <property type="evidence" value="ECO:0007669"/>
    <property type="project" value="TreeGrafter"/>
</dbReference>
<evidence type="ECO:0000313" key="7">
    <source>
        <dbReference type="Proteomes" id="UP000033092"/>
    </source>
</evidence>
<dbReference type="AlphaFoldDB" id="A0A0E3PF69"/>
<evidence type="ECO:0000259" key="5">
    <source>
        <dbReference type="Pfam" id="PF00496"/>
    </source>
</evidence>
<comment type="subcellular location">
    <subcellularLocation>
        <location evidence="1">Cell envelope</location>
    </subcellularLocation>
</comment>
<dbReference type="InterPro" id="IPR030678">
    <property type="entry name" value="Peptide/Ni-bd"/>
</dbReference>
<dbReference type="GO" id="GO:0016151">
    <property type="term" value="F:nickel cation binding"/>
    <property type="evidence" value="ECO:0007669"/>
    <property type="project" value="InterPro"/>
</dbReference>
<proteinExistence type="inferred from homology"/>
<evidence type="ECO:0000256" key="3">
    <source>
        <dbReference type="ARBA" id="ARBA00022448"/>
    </source>
</evidence>
<dbReference type="InterPro" id="IPR011980">
    <property type="entry name" value="CntA-like"/>
</dbReference>
<keyword evidence="3" id="KW-0813">Transport</keyword>
<dbReference type="Proteomes" id="UP000033092">
    <property type="component" value="Chromosome"/>
</dbReference>
<dbReference type="EMBL" id="CP009507">
    <property type="protein sequence ID" value="AKB32938.1"/>
    <property type="molecule type" value="Genomic_DNA"/>
</dbReference>
<name>A0A0E3PF69_9EURY</name>
<evidence type="ECO:0000256" key="2">
    <source>
        <dbReference type="ARBA" id="ARBA00005695"/>
    </source>
</evidence>
<dbReference type="InterPro" id="IPR039424">
    <property type="entry name" value="SBP_5"/>
</dbReference>
<dbReference type="Pfam" id="PF00496">
    <property type="entry name" value="SBP_bac_5"/>
    <property type="match status" value="1"/>
</dbReference>
<protein>
    <submittedName>
        <fullName evidence="6">Nickel ABC transporter, periplasmic nickel-binding protein NikA</fullName>
    </submittedName>
</protein>
<gene>
    <name evidence="6" type="ORF">MSSIH_2248</name>
</gene>
<dbReference type="PIRSF" id="PIRSF002741">
    <property type="entry name" value="MppA"/>
    <property type="match status" value="1"/>
</dbReference>
<dbReference type="PANTHER" id="PTHR30290:SF10">
    <property type="entry name" value="PERIPLASMIC OLIGOPEPTIDE-BINDING PROTEIN-RELATED"/>
    <property type="match status" value="1"/>
</dbReference>
<reference evidence="6 7" key="1">
    <citation type="submission" date="2014-07" db="EMBL/GenBank/DDBJ databases">
        <title>Methanogenic archaea and the global carbon cycle.</title>
        <authorList>
            <person name="Henriksen J.R."/>
            <person name="Luke J."/>
            <person name="Reinhart S."/>
            <person name="Benedict M.N."/>
            <person name="Youngblut N.D."/>
            <person name="Metcalf M.E."/>
            <person name="Whitaker R.J."/>
            <person name="Metcalf W.W."/>
        </authorList>
    </citation>
    <scope>NUCLEOTIDE SEQUENCE [LARGE SCALE GENOMIC DNA]</scope>
    <source>
        <strain evidence="6 7">HI350</strain>
    </source>
</reference>
<dbReference type="HOGENOM" id="CLU_017028_7_5_2"/>
<feature type="domain" description="Solute-binding protein family 5" evidence="5">
    <location>
        <begin position="109"/>
        <end position="470"/>
    </location>
</feature>
<dbReference type="Gene3D" id="3.10.105.10">
    <property type="entry name" value="Dipeptide-binding Protein, Domain 3"/>
    <property type="match status" value="1"/>
</dbReference>
<evidence type="ECO:0000313" key="6">
    <source>
        <dbReference type="EMBL" id="AKB32938.1"/>
    </source>
</evidence>
<dbReference type="KEGG" id="msz:MSSIH_2248"/>